<feature type="transmembrane region" description="Helical" evidence="1">
    <location>
        <begin position="2297"/>
        <end position="2319"/>
    </location>
</feature>
<keyword evidence="1" id="KW-0812">Transmembrane</keyword>
<protein>
    <recommendedName>
        <fullName evidence="3">PKD/REJ-like domain-containing protein</fullName>
    </recommendedName>
</protein>
<accession>A0A7S0F1K6</accession>
<evidence type="ECO:0000256" key="1">
    <source>
        <dbReference type="SAM" id="Phobius"/>
    </source>
</evidence>
<feature type="transmembrane region" description="Helical" evidence="1">
    <location>
        <begin position="3139"/>
        <end position="3164"/>
    </location>
</feature>
<sequence>MQEGNLIAVNLNTVVHGSISIGGSNLFPVCPRCPGQVILVLSSILCKCSSGSPSSMPWYILREGLNLSSSITLMNSSALANLQYVSGANIHDKNDVLHVYVNDNGYADQNKTLRAETDLSQRLSNSRDLTLFIDNENDPPVLILQEFVIVVQGGSAKLEGGHMEDFDYTDYLSSSSTAANTNYSLQVSCDVGVLKMSFAHTSCFVQYKPILNVTKPVIIVNVDARATSASFVANRYGVLMSGQKTCTSSTGLPINDCSRLPYMMFETTPIKDQLISYPSATLTLRIYKVGCIKDSCPIDCVDAGTTGTDKPTCCQQQCVTEGKVSVNIVSCQFTTSLTFDQTKSMDLSFPPIPVGQIYMTNSKESWLEFPLDISLIRAQVASDNGMLCLNLVPDSTINETVFFYSPDRQDGTVNPKQGDGWPFPPNAELILVRGRSYNCTGSGCSLDCSGGDGSNIYSDACQSTKSISRDTAPCVIEVEAGSGIGDANLFFSTDMITMNSLLDDMMFNLSSNFSNAQGTNKANISFALKDELAVYVTVADNGWYQPSELPNYIARTNVTIVSIPIKTDPLPVKMNPVYDEPWLQDRLNNGLLPAYVMLEDCGNRPVEDCENCDAECRTKLQVLPTVQIGESVKGLFTVEISSKLGTITIPKSLRSLLSFSKGSGYRDRIVRFDGYTNDIRNVIQGLVYHTLQDQSIQYKNQYIGKCSRPCFLADIGPPAFLNTKEVAGCEQSCSQYIFNRVNDFNKSINAAMEADSYVFLETLVITFEDNAVTGIGTKGFAQVLLYNFYTLAINDRPCIIFGDTVSDGCRQRCATSNLANKCSPVFNSVRDVVSFAGNPFDLLANITRNYLEDDQTAVRLGGLVTKPIDLYDSSRIECIDLLSAVLAQRGESFTLPTWVSDCPQLNVKISALNGEVSLNNRENLYIYVGGQSQFAQEIAFIGHPIDCNVAMRMISYKMGSNKANFNSNRGIETVTFQISDQGYSGGDQTGEFEGSSQTSFIVINIFIQPLNDPPIITLPRPTDPISFDEGTSPLLQSKAIPAGPLGLDVADVDAYECGSCTVKDGTFPVSQKSTCLSSVDPVTKLQGEWMDGSITVEVSVIFGRLSIVAQSEPGIIPLSDAMKTQLQFWEDPTCSEMLCHSYITAETCSNALQCTWNGLGCWCRKVNPGSHCKSLKFKGPSVAVEEAIRVLQYTPRPYFNYLTYEQQEALTVMASDKVWPDNSSSYEFYCGTPAANFDPTPLVKSIGISIRPINSNATVGFYPNSMNLGFEEPAICEGTRICYDDLAACVGIQQGNINGWTTQGLAGLSFYGWTGDAVSQEGEQHLYLHVITSSPTASVTQNVTGFSLGYEYTLRSWVSARNDRDRGTMLNVSLIENPMAQNESLTDFERAVWLQNWTVGLMKDTYTPGRVGYDTWVPCRAWCVLSVQQDRVNPGTASSPFAAFQPITFIAHSPSYAIQMWSTQTNGGNQMVFVDDLQLECTRIYMTEDTPHFLDNLEIVDPDITPYVLVWVKARANPNIYFDLEITALRGTFDLATPDDCQIMPPVNNPGDAFEPSIIMTDAERIDFGIRCGVSTWANKTIFRSACPDICLSCNPPVPFTWVGQGTPVSPCIRLPLFDVQFNLTTMVPAGAGESLKAQKIIPTSRVFMTGTVQNISDVLKNNIFYLGNSNFNTDNIGAETLRFRVNDRQNVEVPLPGGVIPSTESLKTLDVAVLAVNDPPVVGIQNPKLQIYEGDNPALSGISVSDVDINEVKCKDGVCSSKSGVLQLQFIATNGSFSVDPLLSVYSFTSLKNRDYGDPTRGIYSDPAVYECMWRRWCDDDTVTSTGQTLGLSYDSPCAIVPQYHTLAQCVNEKLPFCVFVRSILDPVTRGFTVCKDLLNRKAAEQGLTDVLTPTEVNTLLQFQSRLVFSATSKPIVFTSSKFLVLWSTESALGQALTDSSVLYQPDLYFNGNEQIVVKANDLGRTGIRFPCPVPTDLPTSLYFEHCNKSYPYVAQETKKEVAIDVLPINNKPYIIMHDTFGRPLAGTQTIQAQQNITMSLPYFQIVDVDFDPLKTKMSIEISVRSNGVLSYNASKVPNLDVFVAIGGSKVQALGTLQDINTLMMNLDYKSDPQMIGVESLLIQVDDQSPCVPYCFKGGNSSTLVKDASSGPVLLALEIFVSKPPTCQYATCSECINQLVEPCGWCPSSCGGAGKCRDALSFGGQPRYGYCEPLCIAGRCLLWNMCEFPPDRSWIRGAVGAPMLFVVIITFHLLFMWSRKMHGSLPIYILKTSKQLLADGRKLKLLPPETASNLQIFYLGVLVLLGAMIPSIVSYLMVQQPIRLALGEAEIFTLLTDSCSVFFTDKPQGPTGSEQVTLYAFITANGTGGISDVMTKIDTCANVQSLQVINSRPSASKYNGYKCHVVFEIPQPIDRTQIPALNIINTGQKSTTITQTPSLIFDLGSSSLNVEGTIIKLSLFNPRARLFRANVSTGLISIRNATFDQVQISTDSADVILSTSDDEKMQIQSVVSVQQSENKVCLISALPTVTTDSFSYNDKCDLSCQNVTTTVQLNRFELQNLGLSPTATVFKNITTVACMWSCNQYSSGTLLPYRKSAEPGLQVRYVELSSVTGEIQYSTISETRLPPFSGRSPLDNYYIYDGLDGNRTVGLSASGLDGLQSAFNPGGANRPQEDWFEINLEGPGAPMGNFVWVSDPRYLVFTRELLEILTFGIVVPSSTAVFVNFVPSPCPYFDSSAAPEQLPAGSVTFTGNLDTYGRSMLSSKYPGSARRLMQLNIPEELNANYIKQAYSILWTALGANELPSTSFLAYKEPGKPFVVFKTDPKTGDYSIVQESYSSRPMYMVFLVLSICIPILVSLFLVLFIVRLAAREIQEYRQMLLDNTVAQRRLLQSAHEDEGGEAANAAGGGFLADEEEIMKQTSFFYFVELQLFDPKESKSVQLIFLVTLFQVAFTCIVLLPILLLGVQINSAKNQFICPQASDPTKCRAKLSSYTVILFLFDAVLLGIFVGELIAHYTTIRMNKFRRVLRKLFYVAMLVAMSISLTYFCAVIIWICLGILFDTARFCPYVTAIAGLLAVVYRKYAKSSILKKRIIRAIDDKIAVVAPILSRGFNEELIKVLLKQKSARLRHKLGHSRIKILQKCMIAFIILALVDAFLLVCFASFTAVSTTLYGVINTGVIAIALACADVFLNRRLDKQIEFSRISDETEEIIREAREALKFVLRQVQIGSQMVKMLKELAEDPNYQKQLKEEEVDYKMHRDAAKKVIFTEKVTNYGARIGVEVDREDLSSLSDFKSISTSSEGSEEEQDDMLSVDLEKDMLIGEHDFPKKTELGWEDKVQAVFRDTGEEEEGEGDTLILLLEEDMDEATLREQLGKTLRCDPERIVCWEIDE</sequence>
<proteinExistence type="predicted"/>
<feature type="transmembrane region" description="Helical" evidence="1">
    <location>
        <begin position="2235"/>
        <end position="2256"/>
    </location>
</feature>
<organism evidence="2">
    <name type="scientific">Hanusia phi</name>
    <dbReference type="NCBI Taxonomy" id="3032"/>
    <lineage>
        <taxon>Eukaryota</taxon>
        <taxon>Cryptophyceae</taxon>
        <taxon>Pyrenomonadales</taxon>
        <taxon>Geminigeraceae</taxon>
        <taxon>Hanusia</taxon>
    </lineage>
</organism>
<reference evidence="2" key="1">
    <citation type="submission" date="2021-01" db="EMBL/GenBank/DDBJ databases">
        <authorList>
            <person name="Corre E."/>
            <person name="Pelletier E."/>
            <person name="Niang G."/>
            <person name="Scheremetjew M."/>
            <person name="Finn R."/>
            <person name="Kale V."/>
            <person name="Holt S."/>
            <person name="Cochrane G."/>
            <person name="Meng A."/>
            <person name="Brown T."/>
            <person name="Cohen L."/>
        </authorList>
    </citation>
    <scope>NUCLEOTIDE SEQUENCE</scope>
    <source>
        <strain evidence="2">CCMP325</strain>
    </source>
</reference>
<evidence type="ECO:0008006" key="3">
    <source>
        <dbReference type="Google" id="ProtNLM"/>
    </source>
</evidence>
<name>A0A7S0F1K6_9CRYP</name>
<feature type="transmembrane region" description="Helical" evidence="1">
    <location>
        <begin position="3065"/>
        <end position="3083"/>
    </location>
</feature>
<evidence type="ECO:0000313" key="2">
    <source>
        <dbReference type="EMBL" id="CAD8499512.1"/>
    </source>
</evidence>
<feature type="transmembrane region" description="Helical" evidence="1">
    <location>
        <begin position="2942"/>
        <end position="2963"/>
    </location>
</feature>
<feature type="transmembrane region" description="Helical" evidence="1">
    <location>
        <begin position="3170"/>
        <end position="3191"/>
    </location>
</feature>
<dbReference type="EMBL" id="HBEO01027812">
    <property type="protein sequence ID" value="CAD8499512.1"/>
    <property type="molecule type" value="Transcribed_RNA"/>
</dbReference>
<feature type="transmembrane region" description="Helical" evidence="1">
    <location>
        <begin position="2842"/>
        <end position="2870"/>
    </location>
</feature>
<feature type="transmembrane region" description="Helical" evidence="1">
    <location>
        <begin position="3031"/>
        <end position="3059"/>
    </location>
</feature>
<feature type="transmembrane region" description="Helical" evidence="1">
    <location>
        <begin position="2990"/>
        <end position="3010"/>
    </location>
</feature>
<keyword evidence="1" id="KW-1133">Transmembrane helix</keyword>
<keyword evidence="1" id="KW-0472">Membrane</keyword>
<gene>
    <name evidence="2" type="ORF">HPHI1048_LOCUS18827</name>
</gene>